<organism evidence="4 6">
    <name type="scientific">Medicago truncatula</name>
    <name type="common">Barrel medic</name>
    <name type="synonym">Medicago tribuloides</name>
    <dbReference type="NCBI Taxonomy" id="3880"/>
    <lineage>
        <taxon>Eukaryota</taxon>
        <taxon>Viridiplantae</taxon>
        <taxon>Streptophyta</taxon>
        <taxon>Embryophyta</taxon>
        <taxon>Tracheophyta</taxon>
        <taxon>Spermatophyta</taxon>
        <taxon>Magnoliopsida</taxon>
        <taxon>eudicotyledons</taxon>
        <taxon>Gunneridae</taxon>
        <taxon>Pentapetalae</taxon>
        <taxon>rosids</taxon>
        <taxon>fabids</taxon>
        <taxon>Fabales</taxon>
        <taxon>Fabaceae</taxon>
        <taxon>Papilionoideae</taxon>
        <taxon>50 kb inversion clade</taxon>
        <taxon>NPAAA clade</taxon>
        <taxon>Hologalegina</taxon>
        <taxon>IRL clade</taxon>
        <taxon>Trifolieae</taxon>
        <taxon>Medicago</taxon>
    </lineage>
</organism>
<accession>A0A072UF31</accession>
<dbReference type="HOGENOM" id="CLU_001324_14_3_1"/>
<comment type="cofactor">
    <cofactor evidence="1">
        <name>Mg(2+)</name>
        <dbReference type="ChEBI" id="CHEBI:18420"/>
    </cofactor>
</comment>
<dbReference type="PANTHER" id="PTHR10492:SF74">
    <property type="entry name" value="ATP-DEPENDENT DNA HELICASE"/>
    <property type="match status" value="1"/>
</dbReference>
<dbReference type="GO" id="GO:0043139">
    <property type="term" value="F:5'-3' DNA helicase activity"/>
    <property type="evidence" value="ECO:0007669"/>
    <property type="project" value="UniProtKB-EC"/>
</dbReference>
<proteinExistence type="inferred from homology"/>
<evidence type="ECO:0000313" key="4">
    <source>
        <dbReference type="EMBL" id="KEH28056.1"/>
    </source>
</evidence>
<dbReference type="SUPFAM" id="SSF52540">
    <property type="entry name" value="P-loop containing nucleoside triphosphate hydrolases"/>
    <property type="match status" value="1"/>
</dbReference>
<keyword evidence="1" id="KW-0378">Hydrolase</keyword>
<dbReference type="InterPro" id="IPR049163">
    <property type="entry name" value="Pif1-like_2B_dom"/>
</dbReference>
<keyword evidence="1" id="KW-0067">ATP-binding</keyword>
<dbReference type="EnsemblPlants" id="KEH28056">
    <property type="protein sequence ID" value="KEH28056"/>
    <property type="gene ID" value="MTR_5g061500"/>
</dbReference>
<evidence type="ECO:0000313" key="6">
    <source>
        <dbReference type="Proteomes" id="UP000002051"/>
    </source>
</evidence>
<feature type="domain" description="DNA helicase Pif1-like DEAD-box helicase" evidence="2">
    <location>
        <begin position="149"/>
        <end position="250"/>
    </location>
</feature>
<dbReference type="InterPro" id="IPR010285">
    <property type="entry name" value="DNA_helicase_pif1-like_DEAD"/>
</dbReference>
<comment type="similarity">
    <text evidence="1">Belongs to the helicase family.</text>
</comment>
<feature type="domain" description="DNA helicase Pif1-like DEAD-box helicase" evidence="2">
    <location>
        <begin position="53"/>
        <end position="136"/>
    </location>
</feature>
<keyword evidence="1" id="KW-0233">DNA recombination</keyword>
<keyword evidence="6" id="KW-1185">Reference proteome</keyword>
<dbReference type="PANTHER" id="PTHR10492">
    <property type="match status" value="1"/>
</dbReference>
<reference evidence="4 6" key="1">
    <citation type="journal article" date="2011" name="Nature">
        <title>The Medicago genome provides insight into the evolution of rhizobial symbioses.</title>
        <authorList>
            <person name="Young N.D."/>
            <person name="Debelle F."/>
            <person name="Oldroyd G.E."/>
            <person name="Geurts R."/>
            <person name="Cannon S.B."/>
            <person name="Udvardi M.K."/>
            <person name="Benedito V.A."/>
            <person name="Mayer K.F."/>
            <person name="Gouzy J."/>
            <person name="Schoof H."/>
            <person name="Van de Peer Y."/>
            <person name="Proost S."/>
            <person name="Cook D.R."/>
            <person name="Meyers B.C."/>
            <person name="Spannagl M."/>
            <person name="Cheung F."/>
            <person name="De Mita S."/>
            <person name="Krishnakumar V."/>
            <person name="Gundlach H."/>
            <person name="Zhou S."/>
            <person name="Mudge J."/>
            <person name="Bharti A.K."/>
            <person name="Murray J.D."/>
            <person name="Naoumkina M.A."/>
            <person name="Rosen B."/>
            <person name="Silverstein K.A."/>
            <person name="Tang H."/>
            <person name="Rombauts S."/>
            <person name="Zhao P.X."/>
            <person name="Zhou P."/>
            <person name="Barbe V."/>
            <person name="Bardou P."/>
            <person name="Bechner M."/>
            <person name="Bellec A."/>
            <person name="Berger A."/>
            <person name="Berges H."/>
            <person name="Bidwell S."/>
            <person name="Bisseling T."/>
            <person name="Choisne N."/>
            <person name="Couloux A."/>
            <person name="Denny R."/>
            <person name="Deshpande S."/>
            <person name="Dai X."/>
            <person name="Doyle J.J."/>
            <person name="Dudez A.M."/>
            <person name="Farmer A.D."/>
            <person name="Fouteau S."/>
            <person name="Franken C."/>
            <person name="Gibelin C."/>
            <person name="Gish J."/>
            <person name="Goldstein S."/>
            <person name="Gonzalez A.J."/>
            <person name="Green P.J."/>
            <person name="Hallab A."/>
            <person name="Hartog M."/>
            <person name="Hua A."/>
            <person name="Humphray S.J."/>
            <person name="Jeong D.H."/>
            <person name="Jing Y."/>
            <person name="Jocker A."/>
            <person name="Kenton S.M."/>
            <person name="Kim D.J."/>
            <person name="Klee K."/>
            <person name="Lai H."/>
            <person name="Lang C."/>
            <person name="Lin S."/>
            <person name="Macmil S.L."/>
            <person name="Magdelenat G."/>
            <person name="Matthews L."/>
            <person name="McCorrison J."/>
            <person name="Monaghan E.L."/>
            <person name="Mun J.H."/>
            <person name="Najar F.Z."/>
            <person name="Nicholson C."/>
            <person name="Noirot C."/>
            <person name="O'Bleness M."/>
            <person name="Paule C.R."/>
            <person name="Poulain J."/>
            <person name="Prion F."/>
            <person name="Qin B."/>
            <person name="Qu C."/>
            <person name="Retzel E.F."/>
            <person name="Riddle C."/>
            <person name="Sallet E."/>
            <person name="Samain S."/>
            <person name="Samson N."/>
            <person name="Sanders I."/>
            <person name="Saurat O."/>
            <person name="Scarpelli C."/>
            <person name="Schiex T."/>
            <person name="Segurens B."/>
            <person name="Severin A.J."/>
            <person name="Sherrier D.J."/>
            <person name="Shi R."/>
            <person name="Sims S."/>
            <person name="Singer S.R."/>
            <person name="Sinharoy S."/>
            <person name="Sterck L."/>
            <person name="Viollet A."/>
            <person name="Wang B.B."/>
            <person name="Wang K."/>
            <person name="Wang M."/>
            <person name="Wang X."/>
            <person name="Warfsmann J."/>
            <person name="Weissenbach J."/>
            <person name="White D.D."/>
            <person name="White J.D."/>
            <person name="Wiley G.B."/>
            <person name="Wincker P."/>
            <person name="Xing Y."/>
            <person name="Yang L."/>
            <person name="Yao Z."/>
            <person name="Ying F."/>
            <person name="Zhai J."/>
            <person name="Zhou L."/>
            <person name="Zuber A."/>
            <person name="Denarie J."/>
            <person name="Dixon R.A."/>
            <person name="May G.D."/>
            <person name="Schwartz D.C."/>
            <person name="Rogers J."/>
            <person name="Quetier F."/>
            <person name="Town C.D."/>
            <person name="Roe B.A."/>
        </authorList>
    </citation>
    <scope>NUCLEOTIDE SEQUENCE [LARGE SCALE GENOMIC DNA]</scope>
    <source>
        <strain evidence="4">A17</strain>
        <strain evidence="5 6">cv. Jemalong A17</strain>
    </source>
</reference>
<protein>
    <recommendedName>
        <fullName evidence="1">ATP-dependent DNA helicase</fullName>
        <ecNumber evidence="1">5.6.2.3</ecNumber>
    </recommendedName>
</protein>
<dbReference type="GO" id="GO:0006310">
    <property type="term" value="P:DNA recombination"/>
    <property type="evidence" value="ECO:0007669"/>
    <property type="project" value="UniProtKB-KW"/>
</dbReference>
<evidence type="ECO:0000259" key="2">
    <source>
        <dbReference type="Pfam" id="PF05970"/>
    </source>
</evidence>
<evidence type="ECO:0000259" key="3">
    <source>
        <dbReference type="Pfam" id="PF21530"/>
    </source>
</evidence>
<evidence type="ECO:0000313" key="5">
    <source>
        <dbReference type="EnsemblPlants" id="KEH28056"/>
    </source>
</evidence>
<feature type="domain" description="DNA helicase Pif1-like 2B" evidence="3">
    <location>
        <begin position="347"/>
        <end position="393"/>
    </location>
</feature>
<sequence length="494" mass="55884">MLLQENGQSLTDFKSMLRSNAADMPTFTNKLIVDELNYNKDELEKTHADMLLMLIDEQRYVHEKILESVTTMVSFSYMVTVVRKNLYMKTLSAVVRPKGLIVLNDASSGIVTLLLPGGRTAYSTLIVPIEIMRHHRLRWKRIVLGQTWFDRLMRDIMSKNDPLNEFKPFGGMTVVLGGDFRQILSVVRKGTWQNIVDASINSSKIWAYCNVLRLTVNMRLGASSVPAKQKEIANFGKWILSIGDGNNASDENGEMKVEIPEDFLISDTTNMLMSLIDFVYPDLNDNLGDPLFFQERGILAPTLDSVEHVNEYMMSLIPGEEKEYLSSDSVCRSGENYDVQSEWFTTKFLNGIKSSGIPNHRLKLRVGCPVMLMRNIDQANGLCNGTRLTVTHLRKSTIAATVTTGKRAGTRVFIPMMNLIPSDPGLSFKFMRRQFPLTLLGVYIPKPVFTHGQLYVAVSRVTSRKGLKLLILDENNNVCKETTNVVYREVFQKV</sequence>
<dbReference type="InterPro" id="IPR027417">
    <property type="entry name" value="P-loop_NTPase"/>
</dbReference>
<gene>
    <name evidence="4" type="ordered locus">MTR_5g061500</name>
</gene>
<dbReference type="EC" id="5.6.2.3" evidence="1"/>
<dbReference type="Pfam" id="PF21530">
    <property type="entry name" value="Pif1_2B_dom"/>
    <property type="match status" value="1"/>
</dbReference>
<keyword evidence="1" id="KW-0547">Nucleotide-binding</keyword>
<dbReference type="GO" id="GO:0005524">
    <property type="term" value="F:ATP binding"/>
    <property type="evidence" value="ECO:0007669"/>
    <property type="project" value="UniProtKB-KW"/>
</dbReference>
<keyword evidence="1" id="KW-0234">DNA repair</keyword>
<keyword evidence="1 4" id="KW-0347">Helicase</keyword>
<dbReference type="GO" id="GO:0000723">
    <property type="term" value="P:telomere maintenance"/>
    <property type="evidence" value="ECO:0007669"/>
    <property type="project" value="InterPro"/>
</dbReference>
<keyword evidence="1" id="KW-0227">DNA damage</keyword>
<dbReference type="Proteomes" id="UP000002051">
    <property type="component" value="Chromosome 5"/>
</dbReference>
<reference evidence="4 6" key="2">
    <citation type="journal article" date="2014" name="BMC Genomics">
        <title>An improved genome release (version Mt4.0) for the model legume Medicago truncatula.</title>
        <authorList>
            <person name="Tang H."/>
            <person name="Krishnakumar V."/>
            <person name="Bidwell S."/>
            <person name="Rosen B."/>
            <person name="Chan A."/>
            <person name="Zhou S."/>
            <person name="Gentzbittel L."/>
            <person name="Childs K.L."/>
            <person name="Yandell M."/>
            <person name="Gundlach H."/>
            <person name="Mayer K.F."/>
            <person name="Schwartz D.C."/>
            <person name="Town C.D."/>
        </authorList>
    </citation>
    <scope>GENOME REANNOTATION</scope>
    <source>
        <strain evidence="4">A17</strain>
        <strain evidence="5 6">cv. Jemalong A17</strain>
    </source>
</reference>
<dbReference type="GO" id="GO:0016787">
    <property type="term" value="F:hydrolase activity"/>
    <property type="evidence" value="ECO:0007669"/>
    <property type="project" value="UniProtKB-KW"/>
</dbReference>
<dbReference type="AlphaFoldDB" id="A0A072UF31"/>
<reference evidence="5" key="3">
    <citation type="submission" date="2015-04" db="UniProtKB">
        <authorList>
            <consortium name="EnsemblPlants"/>
        </authorList>
    </citation>
    <scope>IDENTIFICATION</scope>
    <source>
        <strain evidence="5">cv. Jemalong A17</strain>
    </source>
</reference>
<dbReference type="GO" id="GO:0006281">
    <property type="term" value="P:DNA repair"/>
    <property type="evidence" value="ECO:0007669"/>
    <property type="project" value="UniProtKB-KW"/>
</dbReference>
<dbReference type="Pfam" id="PF05970">
    <property type="entry name" value="PIF1"/>
    <property type="match status" value="2"/>
</dbReference>
<evidence type="ECO:0000256" key="1">
    <source>
        <dbReference type="RuleBase" id="RU363044"/>
    </source>
</evidence>
<dbReference type="STRING" id="3880.A0A072UF31"/>
<name>A0A072UF31_MEDTR</name>
<comment type="catalytic activity">
    <reaction evidence="1">
        <text>ATP + H2O = ADP + phosphate + H(+)</text>
        <dbReference type="Rhea" id="RHEA:13065"/>
        <dbReference type="ChEBI" id="CHEBI:15377"/>
        <dbReference type="ChEBI" id="CHEBI:15378"/>
        <dbReference type="ChEBI" id="CHEBI:30616"/>
        <dbReference type="ChEBI" id="CHEBI:43474"/>
        <dbReference type="ChEBI" id="CHEBI:456216"/>
        <dbReference type="EC" id="5.6.2.3"/>
    </reaction>
</comment>
<dbReference type="EMBL" id="CM001221">
    <property type="protein sequence ID" value="KEH28056.1"/>
    <property type="molecule type" value="Genomic_DNA"/>
</dbReference>